<evidence type="ECO:0000313" key="2">
    <source>
        <dbReference type="EMBL" id="EGD79548.1"/>
    </source>
</evidence>
<reference evidence="2" key="1">
    <citation type="submission" date="2009-08" db="EMBL/GenBank/DDBJ databases">
        <title>Annotation of Salpingoeca rosetta.</title>
        <authorList>
            <consortium name="The Broad Institute Genome Sequencing Platform"/>
            <person name="Russ C."/>
            <person name="Cuomo C."/>
            <person name="Burger G."/>
            <person name="Gray M.W."/>
            <person name="Holland P.W.H."/>
            <person name="King N."/>
            <person name="Lang F.B.F."/>
            <person name="Roger A.J."/>
            <person name="Ruiz-Trillo I."/>
            <person name="Young S.K."/>
            <person name="Zeng Q."/>
            <person name="Gargeya S."/>
            <person name="Alvarado L."/>
            <person name="Berlin A."/>
            <person name="Chapman S.B."/>
            <person name="Chen Z."/>
            <person name="Freedman E."/>
            <person name="Gellesch M."/>
            <person name="Goldberg J."/>
            <person name="Griggs A."/>
            <person name="Gujja S."/>
            <person name="Heilman E."/>
            <person name="Heiman D."/>
            <person name="Howarth C."/>
            <person name="Mehta T."/>
            <person name="Neiman D."/>
            <person name="Pearson M."/>
            <person name="Roberts A."/>
            <person name="Saif S."/>
            <person name="Shea T."/>
            <person name="Shenoy N."/>
            <person name="Sisk P."/>
            <person name="Stolte C."/>
            <person name="Sykes S."/>
            <person name="White J."/>
            <person name="Yandava C."/>
            <person name="Haas B."/>
            <person name="Nusbaum C."/>
            <person name="Birren B."/>
        </authorList>
    </citation>
    <scope>NUCLEOTIDE SEQUENCE [LARGE SCALE GENOMIC DNA]</scope>
    <source>
        <strain evidence="2">ATCC 50818</strain>
    </source>
</reference>
<dbReference type="GeneID" id="16069571"/>
<feature type="region of interest" description="Disordered" evidence="1">
    <location>
        <begin position="1"/>
        <end position="65"/>
    </location>
</feature>
<evidence type="ECO:0000256" key="1">
    <source>
        <dbReference type="SAM" id="MobiDB-lite"/>
    </source>
</evidence>
<keyword evidence="3" id="KW-1185">Reference proteome</keyword>
<sequence>MDRRHDDHHDHHHGQSRNGINANDTHGTTTLSLAEWHMSQHAEQQPGDEPTGHATTNIGTHDSSR</sequence>
<gene>
    <name evidence="2" type="ORF">PTSG_12996</name>
</gene>
<organism evidence="3">
    <name type="scientific">Salpingoeca rosetta (strain ATCC 50818 / BSB-021)</name>
    <dbReference type="NCBI Taxonomy" id="946362"/>
    <lineage>
        <taxon>Eukaryota</taxon>
        <taxon>Choanoflagellata</taxon>
        <taxon>Craspedida</taxon>
        <taxon>Salpingoecidae</taxon>
        <taxon>Salpingoeca</taxon>
    </lineage>
</organism>
<dbReference type="AlphaFoldDB" id="F2UPJ3"/>
<dbReference type="RefSeq" id="XP_004989029.1">
    <property type="nucleotide sequence ID" value="XM_004988972.1"/>
</dbReference>
<evidence type="ECO:0000313" key="3">
    <source>
        <dbReference type="Proteomes" id="UP000007799"/>
    </source>
</evidence>
<dbReference type="InParanoid" id="F2UPJ3"/>
<name>F2UPJ3_SALR5</name>
<dbReference type="EMBL" id="GL832986">
    <property type="protein sequence ID" value="EGD79548.1"/>
    <property type="molecule type" value="Genomic_DNA"/>
</dbReference>
<accession>F2UPJ3</accession>
<dbReference type="KEGG" id="sre:PTSG_12996"/>
<dbReference type="Proteomes" id="UP000007799">
    <property type="component" value="Unassembled WGS sequence"/>
</dbReference>
<proteinExistence type="predicted"/>
<feature type="compositionally biased region" description="Polar residues" evidence="1">
    <location>
        <begin position="53"/>
        <end position="65"/>
    </location>
</feature>
<protein>
    <submittedName>
        <fullName evidence="2">Uncharacterized protein</fullName>
    </submittedName>
</protein>
<feature type="compositionally biased region" description="Polar residues" evidence="1">
    <location>
        <begin position="16"/>
        <end position="32"/>
    </location>
</feature>